<name>A0A250FYH7_9FLAO</name>
<evidence type="ECO:0000313" key="1">
    <source>
        <dbReference type="EMBL" id="ATA90051.1"/>
    </source>
</evidence>
<protein>
    <submittedName>
        <fullName evidence="1">Uncharacterized protein</fullName>
    </submittedName>
</protein>
<accession>A0A250FYH7</accession>
<proteinExistence type="predicted"/>
<dbReference type="Proteomes" id="UP000217348">
    <property type="component" value="Chromosome"/>
</dbReference>
<dbReference type="EMBL" id="CP022387">
    <property type="protein sequence ID" value="ATA90051.1"/>
    <property type="molecule type" value="Genomic_DNA"/>
</dbReference>
<dbReference type="OrthoDB" id="1149286at2"/>
<dbReference type="RefSeq" id="WP_095896599.1">
    <property type="nucleotide sequence ID" value="NZ_CP022387.1"/>
</dbReference>
<dbReference type="KEGG" id="csto:CGC58_10160"/>
<dbReference type="AlphaFoldDB" id="A0A250FYH7"/>
<organism evidence="1 2">
    <name type="scientific">Capnocytophaga stomatis</name>
    <dbReference type="NCBI Taxonomy" id="1848904"/>
    <lineage>
        <taxon>Bacteria</taxon>
        <taxon>Pseudomonadati</taxon>
        <taxon>Bacteroidota</taxon>
        <taxon>Flavobacteriia</taxon>
        <taxon>Flavobacteriales</taxon>
        <taxon>Flavobacteriaceae</taxon>
        <taxon>Capnocytophaga</taxon>
    </lineage>
</organism>
<reference evidence="2" key="1">
    <citation type="submission" date="2017-06" db="EMBL/GenBank/DDBJ databases">
        <title>Capnocytophaga spp. assemblies.</title>
        <authorList>
            <person name="Gulvik C.A."/>
        </authorList>
    </citation>
    <scope>NUCLEOTIDE SEQUENCE [LARGE SCALE GENOMIC DNA]</scope>
    <source>
        <strain evidence="2">H2177</strain>
    </source>
</reference>
<sequence length="80" mass="9504">MRLSFREPKRSVFSDYKVFQKNTTPVENGCGDFFENQRLDLVEALQTQKYLCSRERIPISGDYFINKTGENPINKRTHHY</sequence>
<evidence type="ECO:0000313" key="2">
    <source>
        <dbReference type="Proteomes" id="UP000217348"/>
    </source>
</evidence>
<gene>
    <name evidence="1" type="ORF">CGC58_10160</name>
</gene>